<feature type="domain" description="N-acetyltransferase" evidence="2">
    <location>
        <begin position="46"/>
        <end position="194"/>
    </location>
</feature>
<evidence type="ECO:0000313" key="4">
    <source>
        <dbReference type="Proteomes" id="UP001596298"/>
    </source>
</evidence>
<dbReference type="Gene3D" id="3.40.630.30">
    <property type="match status" value="1"/>
</dbReference>
<protein>
    <submittedName>
        <fullName evidence="3">GNAT family N-acetyltransferase</fullName>
        <ecNumber evidence="3">2.3.1.-</ecNumber>
    </submittedName>
</protein>
<dbReference type="InterPro" id="IPR013653">
    <property type="entry name" value="GCN5-like_dom"/>
</dbReference>
<gene>
    <name evidence="3" type="ORF">ACFQDH_04430</name>
</gene>
<dbReference type="SUPFAM" id="SSF55729">
    <property type="entry name" value="Acyl-CoA N-acyltransferases (Nat)"/>
    <property type="match status" value="2"/>
</dbReference>
<keyword evidence="3" id="KW-0012">Acyltransferase</keyword>
<feature type="domain" description="N-acetyltransferase" evidence="2">
    <location>
        <begin position="191"/>
        <end position="342"/>
    </location>
</feature>
<dbReference type="Pfam" id="PF08445">
    <property type="entry name" value="FR47"/>
    <property type="match status" value="1"/>
</dbReference>
<dbReference type="EC" id="2.3.1.-" evidence="3"/>
<dbReference type="EMBL" id="JBHSWH010000001">
    <property type="protein sequence ID" value="MFC6704531.1"/>
    <property type="molecule type" value="Genomic_DNA"/>
</dbReference>
<dbReference type="InterPro" id="IPR016181">
    <property type="entry name" value="Acyl_CoA_acyltransferase"/>
</dbReference>
<dbReference type="InterPro" id="IPR000182">
    <property type="entry name" value="GNAT_dom"/>
</dbReference>
<dbReference type="GO" id="GO:0016746">
    <property type="term" value="F:acyltransferase activity"/>
    <property type="evidence" value="ECO:0007669"/>
    <property type="project" value="UniProtKB-KW"/>
</dbReference>
<proteinExistence type="predicted"/>
<dbReference type="CDD" id="cd04301">
    <property type="entry name" value="NAT_SF"/>
    <property type="match status" value="2"/>
</dbReference>
<comment type="caution">
    <text evidence="3">The sequence shown here is derived from an EMBL/GenBank/DDBJ whole genome shotgun (WGS) entry which is preliminary data.</text>
</comment>
<evidence type="ECO:0000313" key="3">
    <source>
        <dbReference type="EMBL" id="MFC6704531.1"/>
    </source>
</evidence>
<accession>A0ABW2ADL3</accession>
<dbReference type="PANTHER" id="PTHR43072">
    <property type="entry name" value="N-ACETYLTRANSFERASE"/>
    <property type="match status" value="1"/>
</dbReference>
<name>A0ABW2ADL3_9MICO</name>
<sequence length="342" mass="37257">MAENLLRRLPSTGQDRRYDDRTPATPDFAGLGLDPVSFPGWEARALRFTDAAAVATTMAASELHDTGEVGIEEADIVSDWQRPSFDVGASTVGVFTPAGELAAYAEYPGRDRYDATVQPAHRGRGLGTALARWVCVRARAVGATAVGMPVPQGSAGEHLLRRLGYTERWTSWTLRLPSDVHIEQRALPDGHRIRNATSTQDRLAAYDVLEDAFLEWSVRQKASYADFAAQTYQRPGFEDWHMRVLCRDTPDGESLVGALFSVIDTNHGTLYVDRLAVRADARGRGFARALLADVFAIALDDGATGCELSTDSRTGALGLYTGLGMQVTNTWVNLAARLRGID</sequence>
<dbReference type="RefSeq" id="WP_382398848.1">
    <property type="nucleotide sequence ID" value="NZ_JBHSWH010000001.1"/>
</dbReference>
<keyword evidence="4" id="KW-1185">Reference proteome</keyword>
<dbReference type="Proteomes" id="UP001596298">
    <property type="component" value="Unassembled WGS sequence"/>
</dbReference>
<evidence type="ECO:0000259" key="2">
    <source>
        <dbReference type="PROSITE" id="PS51186"/>
    </source>
</evidence>
<organism evidence="3 4">
    <name type="scientific">Flexivirga alba</name>
    <dbReference type="NCBI Taxonomy" id="702742"/>
    <lineage>
        <taxon>Bacteria</taxon>
        <taxon>Bacillati</taxon>
        <taxon>Actinomycetota</taxon>
        <taxon>Actinomycetes</taxon>
        <taxon>Micrococcales</taxon>
        <taxon>Dermacoccaceae</taxon>
        <taxon>Flexivirga</taxon>
    </lineage>
</organism>
<feature type="region of interest" description="Disordered" evidence="1">
    <location>
        <begin position="1"/>
        <end position="26"/>
    </location>
</feature>
<evidence type="ECO:0000256" key="1">
    <source>
        <dbReference type="SAM" id="MobiDB-lite"/>
    </source>
</evidence>
<keyword evidence="3" id="KW-0808">Transferase</keyword>
<dbReference type="Pfam" id="PF00583">
    <property type="entry name" value="Acetyltransf_1"/>
    <property type="match status" value="1"/>
</dbReference>
<reference evidence="4" key="1">
    <citation type="journal article" date="2019" name="Int. J. Syst. Evol. Microbiol.">
        <title>The Global Catalogue of Microorganisms (GCM) 10K type strain sequencing project: providing services to taxonomists for standard genome sequencing and annotation.</title>
        <authorList>
            <consortium name="The Broad Institute Genomics Platform"/>
            <consortium name="The Broad Institute Genome Sequencing Center for Infectious Disease"/>
            <person name="Wu L."/>
            <person name="Ma J."/>
        </authorList>
    </citation>
    <scope>NUCLEOTIDE SEQUENCE [LARGE SCALE GENOMIC DNA]</scope>
    <source>
        <strain evidence="4">CCUG 58127</strain>
    </source>
</reference>
<dbReference type="PROSITE" id="PS51186">
    <property type="entry name" value="GNAT"/>
    <property type="match status" value="2"/>
</dbReference>